<dbReference type="GeneID" id="29990820"/>
<sequence length="552" mass="62055">MAGRTRRACESCRLRRVKCNGYPDRCRQCSHLDLKCAYPTKTKDTSRVGIARGSVISRLKDSSAPTQASTTTHRLQPAAEYGYSRINDEPIRTAGSQDVASTIYPPNIECDSFSADFFRALIDDYRLYVYDVNPIILPSEILQSIDVMHQPGHGVDNALVYAYAAVTLNLTTENWQSDPVHSARIRQLIGLALKARNAVIADCMSKLPSRIEPLLTARLVMSAIFVEICAMADGKYPEAFLILREAIAMIQLLEVDRLVAEDGSHRYSNGTHLPPSERSRLIRLYWEAFIHERFLMVVAYYPTTLSPLPENISLSGHDPTVSINVHVGWYYLIKLFCVLDHDFMQVWLSYGNSSTSSHVSAAWIEEKMQYLDDAYRIESDIHQTNDMSLPSQDFMSPSASSPTSSRDLFTAGACLTNLQRADIVITRQWLLMLLWQLAISNCVLASETGATQESAMSLQFPARLSKQLRHVVAELGRQSIERHGSGILKKLFEITNALADVILHAPTDLSSEMAQRLDDFIFLFDFLRNSSNLTDVQITMLEEKHTQIMTTS</sequence>
<comment type="caution">
    <text evidence="3">The sequence shown here is derived from an EMBL/GenBank/DDBJ whole genome shotgun (WGS) entry which is preliminary data.</text>
</comment>
<dbReference type="InterPro" id="IPR001138">
    <property type="entry name" value="Zn2Cys6_DnaBD"/>
</dbReference>
<dbReference type="STRING" id="398673.A0A2P4Z7A0"/>
<organism evidence="3 4">
    <name type="scientific">Trichoderma gamsii</name>
    <dbReference type="NCBI Taxonomy" id="398673"/>
    <lineage>
        <taxon>Eukaryota</taxon>
        <taxon>Fungi</taxon>
        <taxon>Dikarya</taxon>
        <taxon>Ascomycota</taxon>
        <taxon>Pezizomycotina</taxon>
        <taxon>Sordariomycetes</taxon>
        <taxon>Hypocreomycetidae</taxon>
        <taxon>Hypocreales</taxon>
        <taxon>Hypocreaceae</taxon>
        <taxon>Trichoderma</taxon>
    </lineage>
</organism>
<dbReference type="InterPro" id="IPR050797">
    <property type="entry name" value="Carb_Metab_Trans_Reg"/>
</dbReference>
<evidence type="ECO:0000259" key="2">
    <source>
        <dbReference type="PROSITE" id="PS50048"/>
    </source>
</evidence>
<dbReference type="RefSeq" id="XP_018656046.2">
    <property type="nucleotide sequence ID" value="XM_018810737.2"/>
</dbReference>
<dbReference type="EMBL" id="JPDN02000081">
    <property type="protein sequence ID" value="PON20157.1"/>
    <property type="molecule type" value="Genomic_DNA"/>
</dbReference>
<dbReference type="SMART" id="SM00066">
    <property type="entry name" value="GAL4"/>
    <property type="match status" value="1"/>
</dbReference>
<dbReference type="PANTHER" id="PTHR31668:SF24">
    <property type="entry name" value="TRANSCRIPTION FACTOR, PUTATIVE-RELATED"/>
    <property type="match status" value="1"/>
</dbReference>
<dbReference type="Pfam" id="PF00172">
    <property type="entry name" value="Zn_clus"/>
    <property type="match status" value="1"/>
</dbReference>
<dbReference type="Gene3D" id="4.10.240.10">
    <property type="entry name" value="Zn(2)-C6 fungal-type DNA-binding domain"/>
    <property type="match status" value="1"/>
</dbReference>
<accession>A0A2P4Z7A0</accession>
<feature type="domain" description="Zn(2)-C6 fungal-type" evidence="2">
    <location>
        <begin position="8"/>
        <end position="38"/>
    </location>
</feature>
<evidence type="ECO:0000313" key="4">
    <source>
        <dbReference type="Proteomes" id="UP000054821"/>
    </source>
</evidence>
<dbReference type="PANTHER" id="PTHR31668">
    <property type="entry name" value="GLUCOSE TRANSPORT TRANSCRIPTION REGULATOR RGT1-RELATED-RELATED"/>
    <property type="match status" value="1"/>
</dbReference>
<dbReference type="CDD" id="cd00067">
    <property type="entry name" value="GAL4"/>
    <property type="match status" value="1"/>
</dbReference>
<keyword evidence="4" id="KW-1185">Reference proteome</keyword>
<reference evidence="3 4" key="1">
    <citation type="journal article" date="2016" name="Genome Announc.">
        <title>Draft Whole-Genome Sequence of Trichoderma gamsii T6085, a Promising Biocontrol Agent of Fusarium Head Blight on Wheat.</title>
        <authorList>
            <person name="Baroncelli R."/>
            <person name="Zapparata A."/>
            <person name="Piaggeschi G."/>
            <person name="Sarrocco S."/>
            <person name="Vannacci G."/>
        </authorList>
    </citation>
    <scope>NUCLEOTIDE SEQUENCE [LARGE SCALE GENOMIC DNA]</scope>
    <source>
        <strain evidence="3 4">T6085</strain>
    </source>
</reference>
<dbReference type="SUPFAM" id="SSF57701">
    <property type="entry name" value="Zn2/Cys6 DNA-binding domain"/>
    <property type="match status" value="1"/>
</dbReference>
<evidence type="ECO:0000256" key="1">
    <source>
        <dbReference type="ARBA" id="ARBA00023242"/>
    </source>
</evidence>
<dbReference type="GO" id="GO:0008270">
    <property type="term" value="F:zinc ion binding"/>
    <property type="evidence" value="ECO:0007669"/>
    <property type="project" value="InterPro"/>
</dbReference>
<protein>
    <recommendedName>
        <fullName evidence="2">Zn(2)-C6 fungal-type domain-containing protein</fullName>
    </recommendedName>
</protein>
<evidence type="ECO:0000313" key="3">
    <source>
        <dbReference type="EMBL" id="PON20157.1"/>
    </source>
</evidence>
<dbReference type="CDD" id="cd12148">
    <property type="entry name" value="fungal_TF_MHR"/>
    <property type="match status" value="1"/>
</dbReference>
<dbReference type="Proteomes" id="UP000054821">
    <property type="component" value="Unassembled WGS sequence"/>
</dbReference>
<dbReference type="GO" id="GO:0000981">
    <property type="term" value="F:DNA-binding transcription factor activity, RNA polymerase II-specific"/>
    <property type="evidence" value="ECO:0007669"/>
    <property type="project" value="InterPro"/>
</dbReference>
<dbReference type="PROSITE" id="PS00463">
    <property type="entry name" value="ZN2_CY6_FUNGAL_1"/>
    <property type="match status" value="1"/>
</dbReference>
<dbReference type="PROSITE" id="PS50048">
    <property type="entry name" value="ZN2_CY6_FUNGAL_2"/>
    <property type="match status" value="1"/>
</dbReference>
<dbReference type="AlphaFoldDB" id="A0A2P4Z7A0"/>
<proteinExistence type="predicted"/>
<dbReference type="InterPro" id="IPR036864">
    <property type="entry name" value="Zn2-C6_fun-type_DNA-bd_sf"/>
</dbReference>
<name>A0A2P4Z7A0_9HYPO</name>
<gene>
    <name evidence="3" type="ORF">TGAM01_v210979</name>
</gene>
<keyword evidence="1" id="KW-0539">Nucleus</keyword>